<evidence type="ECO:0000256" key="6">
    <source>
        <dbReference type="ARBA" id="ARBA00023136"/>
    </source>
</evidence>
<dbReference type="PANTHER" id="PTHR43163:SF3">
    <property type="entry name" value="PEPTIDE ABC TRANSPORTER PERMEASE PROTEIN"/>
    <property type="match status" value="1"/>
</dbReference>
<keyword evidence="5 7" id="KW-1133">Transmembrane helix</keyword>
<feature type="domain" description="ABC transmembrane type-1" evidence="8">
    <location>
        <begin position="99"/>
        <end position="304"/>
    </location>
</feature>
<dbReference type="InterPro" id="IPR045621">
    <property type="entry name" value="BPD_transp_1_N"/>
</dbReference>
<feature type="transmembrane region" description="Helical" evidence="7">
    <location>
        <begin position="247"/>
        <end position="268"/>
    </location>
</feature>
<proteinExistence type="inferred from homology"/>
<keyword evidence="2 7" id="KW-0813">Transport</keyword>
<dbReference type="GO" id="GO:0055085">
    <property type="term" value="P:transmembrane transport"/>
    <property type="evidence" value="ECO:0007669"/>
    <property type="project" value="InterPro"/>
</dbReference>
<protein>
    <submittedName>
        <fullName evidence="9">ABC transporter permease</fullName>
    </submittedName>
</protein>
<comment type="similarity">
    <text evidence="7">Belongs to the binding-protein-dependent transport system permease family.</text>
</comment>
<keyword evidence="6 7" id="KW-0472">Membrane</keyword>
<comment type="caution">
    <text evidence="9">The sequence shown here is derived from an EMBL/GenBank/DDBJ whole genome shotgun (WGS) entry which is preliminary data.</text>
</comment>
<dbReference type="CDD" id="cd06261">
    <property type="entry name" value="TM_PBP2"/>
    <property type="match status" value="1"/>
</dbReference>
<dbReference type="PANTHER" id="PTHR43163">
    <property type="entry name" value="DIPEPTIDE TRANSPORT SYSTEM PERMEASE PROTEIN DPPB-RELATED"/>
    <property type="match status" value="1"/>
</dbReference>
<evidence type="ECO:0000256" key="5">
    <source>
        <dbReference type="ARBA" id="ARBA00022989"/>
    </source>
</evidence>
<accession>A0A938YK08</accession>
<dbReference type="PROSITE" id="PS50928">
    <property type="entry name" value="ABC_TM1"/>
    <property type="match status" value="1"/>
</dbReference>
<evidence type="ECO:0000259" key="8">
    <source>
        <dbReference type="PROSITE" id="PS50928"/>
    </source>
</evidence>
<organism evidence="9 10">
    <name type="scientific">Nakamurella leprariae</name>
    <dbReference type="NCBI Taxonomy" id="2803911"/>
    <lineage>
        <taxon>Bacteria</taxon>
        <taxon>Bacillati</taxon>
        <taxon>Actinomycetota</taxon>
        <taxon>Actinomycetes</taxon>
        <taxon>Nakamurellales</taxon>
        <taxon>Nakamurellaceae</taxon>
        <taxon>Nakamurella</taxon>
    </lineage>
</organism>
<reference evidence="9" key="1">
    <citation type="submission" date="2021-01" db="EMBL/GenBank/DDBJ databases">
        <title>YIM 132084 draft genome.</title>
        <authorList>
            <person name="An D."/>
        </authorList>
    </citation>
    <scope>NUCLEOTIDE SEQUENCE</scope>
    <source>
        <strain evidence="9">YIM 132084</strain>
    </source>
</reference>
<evidence type="ECO:0000313" key="10">
    <source>
        <dbReference type="Proteomes" id="UP000663792"/>
    </source>
</evidence>
<gene>
    <name evidence="9" type="ORF">JL106_18555</name>
</gene>
<dbReference type="AlphaFoldDB" id="A0A938YK08"/>
<feature type="transmembrane region" description="Helical" evidence="7">
    <location>
        <begin position="178"/>
        <end position="198"/>
    </location>
</feature>
<feature type="transmembrane region" description="Helical" evidence="7">
    <location>
        <begin position="288"/>
        <end position="311"/>
    </location>
</feature>
<dbReference type="Pfam" id="PF19300">
    <property type="entry name" value="BPD_transp_1_N"/>
    <property type="match status" value="1"/>
</dbReference>
<dbReference type="GO" id="GO:0005886">
    <property type="term" value="C:plasma membrane"/>
    <property type="evidence" value="ECO:0007669"/>
    <property type="project" value="UniProtKB-SubCell"/>
</dbReference>
<keyword evidence="10" id="KW-1185">Reference proteome</keyword>
<feature type="transmembrane region" description="Helical" evidence="7">
    <location>
        <begin position="12"/>
        <end position="30"/>
    </location>
</feature>
<dbReference type="SUPFAM" id="SSF161098">
    <property type="entry name" value="MetI-like"/>
    <property type="match status" value="1"/>
</dbReference>
<evidence type="ECO:0000313" key="9">
    <source>
        <dbReference type="EMBL" id="MBM9469293.1"/>
    </source>
</evidence>
<comment type="subcellular location">
    <subcellularLocation>
        <location evidence="1 7">Cell membrane</location>
        <topology evidence="1 7">Multi-pass membrane protein</topology>
    </subcellularLocation>
</comment>
<evidence type="ECO:0000256" key="3">
    <source>
        <dbReference type="ARBA" id="ARBA00022475"/>
    </source>
</evidence>
<dbReference type="Proteomes" id="UP000663792">
    <property type="component" value="Unassembled WGS sequence"/>
</dbReference>
<feature type="transmembrane region" description="Helical" evidence="7">
    <location>
        <begin position="103"/>
        <end position="124"/>
    </location>
</feature>
<dbReference type="Gene3D" id="1.10.3720.10">
    <property type="entry name" value="MetI-like"/>
    <property type="match status" value="1"/>
</dbReference>
<evidence type="ECO:0000256" key="1">
    <source>
        <dbReference type="ARBA" id="ARBA00004651"/>
    </source>
</evidence>
<dbReference type="InterPro" id="IPR000515">
    <property type="entry name" value="MetI-like"/>
</dbReference>
<keyword evidence="3" id="KW-1003">Cell membrane</keyword>
<keyword evidence="4 7" id="KW-0812">Transmembrane</keyword>
<name>A0A938YK08_9ACTN</name>
<dbReference type="InterPro" id="IPR035906">
    <property type="entry name" value="MetI-like_sf"/>
</dbReference>
<feature type="transmembrane region" description="Helical" evidence="7">
    <location>
        <begin position="136"/>
        <end position="166"/>
    </location>
</feature>
<dbReference type="RefSeq" id="WP_205262239.1">
    <property type="nucleotide sequence ID" value="NZ_JAERWK010000025.1"/>
</dbReference>
<evidence type="ECO:0000256" key="7">
    <source>
        <dbReference type="RuleBase" id="RU363032"/>
    </source>
</evidence>
<sequence length="325" mass="33755">MIRYLLRRLGGAALVVVLVAVVAFVLFELLPGDAAEDLLSRSGAGVPSPEQLAALRAELGLDRPAVERFGDWASGLLQGDLGTSLLSRRPVSEILLPRVGNTVALAVVTVALLMPVSLGLGLWAGSRPGSRVDRAVSTVVLAVQAVPPFVAGVLLIAVVALGWGLLPAVSLVPTGTSVFARPQVLVLPVLCLMAGLAPHPVRVIRARMAQVMTTEYVTTARLNGVSHRRVVLRHAAPNAVAAALQPMAGAVVGLVGGIAVIETVFAYPGLAQELLRAIADRDHPVVQAAVVLMASFGVLVYLAADLLALWLTPGARDLVVDGVSR</sequence>
<dbReference type="EMBL" id="JAERWK010000025">
    <property type="protein sequence ID" value="MBM9469293.1"/>
    <property type="molecule type" value="Genomic_DNA"/>
</dbReference>
<evidence type="ECO:0000256" key="4">
    <source>
        <dbReference type="ARBA" id="ARBA00022692"/>
    </source>
</evidence>
<dbReference type="Pfam" id="PF00528">
    <property type="entry name" value="BPD_transp_1"/>
    <property type="match status" value="1"/>
</dbReference>
<evidence type="ECO:0000256" key="2">
    <source>
        <dbReference type="ARBA" id="ARBA00022448"/>
    </source>
</evidence>